<evidence type="ECO:0000313" key="2">
    <source>
        <dbReference type="EMBL" id="REA56356.1"/>
    </source>
</evidence>
<protein>
    <submittedName>
        <fullName evidence="2">Uncharacterized protein</fullName>
    </submittedName>
</protein>
<gene>
    <name evidence="2" type="ORF">DSL64_27055</name>
</gene>
<keyword evidence="1" id="KW-1133">Transmembrane helix</keyword>
<dbReference type="OrthoDB" id="980645at2"/>
<comment type="caution">
    <text evidence="2">The sequence shown here is derived from an EMBL/GenBank/DDBJ whole genome shotgun (WGS) entry which is preliminary data.</text>
</comment>
<evidence type="ECO:0000313" key="3">
    <source>
        <dbReference type="Proteomes" id="UP000256373"/>
    </source>
</evidence>
<keyword evidence="1" id="KW-0812">Transmembrane</keyword>
<organism evidence="2 3">
    <name type="scientific">Dyadobacter luteus</name>
    <dbReference type="NCBI Taxonomy" id="2259619"/>
    <lineage>
        <taxon>Bacteria</taxon>
        <taxon>Pseudomonadati</taxon>
        <taxon>Bacteroidota</taxon>
        <taxon>Cytophagia</taxon>
        <taxon>Cytophagales</taxon>
        <taxon>Spirosomataceae</taxon>
        <taxon>Dyadobacter</taxon>
    </lineage>
</organism>
<accession>A0A3D8Y377</accession>
<sequence>MRLSFVDCIVKATLKQCIALGLLGLMFVKAWVIPLLYLDFEIRRDYIVANLCENKNRPQLNCNGKCYLAKKIEAAKKQEERQAEQDYMASLIYQVMNTNHHPYFKVEVPFKVISDKVPFDYASPFTAFLMADDIFHPPLV</sequence>
<dbReference type="Proteomes" id="UP000256373">
    <property type="component" value="Unassembled WGS sequence"/>
</dbReference>
<keyword evidence="1" id="KW-0472">Membrane</keyword>
<proteinExistence type="predicted"/>
<dbReference type="EMBL" id="QNUL01000040">
    <property type="protein sequence ID" value="REA56356.1"/>
    <property type="molecule type" value="Genomic_DNA"/>
</dbReference>
<feature type="transmembrane region" description="Helical" evidence="1">
    <location>
        <begin position="20"/>
        <end position="38"/>
    </location>
</feature>
<keyword evidence="3" id="KW-1185">Reference proteome</keyword>
<name>A0A3D8Y377_9BACT</name>
<reference evidence="2 3" key="1">
    <citation type="submission" date="2018-07" db="EMBL/GenBank/DDBJ databases">
        <title>Dyadobacter roseus sp. nov., isolated from rose rhizosphere soil.</title>
        <authorList>
            <person name="Chen L."/>
        </authorList>
    </citation>
    <scope>NUCLEOTIDE SEQUENCE [LARGE SCALE GENOMIC DNA]</scope>
    <source>
        <strain evidence="2 3">RS19</strain>
    </source>
</reference>
<evidence type="ECO:0000256" key="1">
    <source>
        <dbReference type="SAM" id="Phobius"/>
    </source>
</evidence>
<dbReference type="AlphaFoldDB" id="A0A3D8Y377"/>